<dbReference type="PANTHER" id="PTHR38372:SF2">
    <property type="entry name" value="DENTIN SIALOPHOSPHOPROTEIN-LIKE PROTEIN"/>
    <property type="match status" value="1"/>
</dbReference>
<dbReference type="PANTHER" id="PTHR38372">
    <property type="entry name" value="DENTIN SIALOPHOSPHOPROTEIN-LIKE PROTEIN"/>
    <property type="match status" value="1"/>
</dbReference>
<comment type="caution">
    <text evidence="1">The sequence shown here is derived from an EMBL/GenBank/DDBJ whole genome shotgun (WGS) entry which is preliminary data.</text>
</comment>
<evidence type="ECO:0000313" key="1">
    <source>
        <dbReference type="EMBL" id="KAF2543232.1"/>
    </source>
</evidence>
<protein>
    <submittedName>
        <fullName evidence="1">Uncharacterized protein</fullName>
    </submittedName>
</protein>
<dbReference type="Proteomes" id="UP000712281">
    <property type="component" value="Unassembled WGS sequence"/>
</dbReference>
<dbReference type="AlphaFoldDB" id="A0A8S9GHL6"/>
<sequence>MIIIVGGKEFKFTWSRERGDLCDIYEEHQSGEDGEGLLIESGCAWRKLNVQRTLDESTTSHMKMRSVEAVQRIKSRNSPKHQQSLPITECSRDQLHVPGVATRRTFQCASGTEKFHKTVYLRI</sequence>
<proteinExistence type="predicted"/>
<accession>A0A8S9GHL6</accession>
<dbReference type="EMBL" id="QGKW02002005">
    <property type="protein sequence ID" value="KAF2543232.1"/>
    <property type="molecule type" value="Genomic_DNA"/>
</dbReference>
<organism evidence="1 2">
    <name type="scientific">Brassica cretica</name>
    <name type="common">Mustard</name>
    <dbReference type="NCBI Taxonomy" id="69181"/>
    <lineage>
        <taxon>Eukaryota</taxon>
        <taxon>Viridiplantae</taxon>
        <taxon>Streptophyta</taxon>
        <taxon>Embryophyta</taxon>
        <taxon>Tracheophyta</taxon>
        <taxon>Spermatophyta</taxon>
        <taxon>Magnoliopsida</taxon>
        <taxon>eudicotyledons</taxon>
        <taxon>Gunneridae</taxon>
        <taxon>Pentapetalae</taxon>
        <taxon>rosids</taxon>
        <taxon>malvids</taxon>
        <taxon>Brassicales</taxon>
        <taxon>Brassicaceae</taxon>
        <taxon>Brassiceae</taxon>
        <taxon>Brassica</taxon>
    </lineage>
</organism>
<reference evidence="1" key="1">
    <citation type="submission" date="2019-12" db="EMBL/GenBank/DDBJ databases">
        <title>Genome sequencing and annotation of Brassica cretica.</title>
        <authorList>
            <person name="Studholme D.J."/>
            <person name="Sarris P.F."/>
        </authorList>
    </citation>
    <scope>NUCLEOTIDE SEQUENCE</scope>
    <source>
        <strain evidence="1">PFS-001/15</strain>
        <tissue evidence="1">Leaf</tissue>
    </source>
</reference>
<gene>
    <name evidence="1" type="ORF">F2Q68_00032170</name>
</gene>
<evidence type="ECO:0000313" key="2">
    <source>
        <dbReference type="Proteomes" id="UP000712281"/>
    </source>
</evidence>
<name>A0A8S9GHL6_BRACR</name>